<dbReference type="InterPro" id="IPR002797">
    <property type="entry name" value="Polysacc_synth"/>
</dbReference>
<evidence type="ECO:0000256" key="5">
    <source>
        <dbReference type="ARBA" id="ARBA00023136"/>
    </source>
</evidence>
<organism evidence="7 8">
    <name type="scientific">Chishuiella changwenlii</name>
    <dbReference type="NCBI Taxonomy" id="1434701"/>
    <lineage>
        <taxon>Bacteria</taxon>
        <taxon>Pseudomonadati</taxon>
        <taxon>Bacteroidota</taxon>
        <taxon>Flavobacteriia</taxon>
        <taxon>Flavobacteriales</taxon>
        <taxon>Weeksellaceae</taxon>
        <taxon>Chishuiella</taxon>
    </lineage>
</organism>
<evidence type="ECO:0000313" key="7">
    <source>
        <dbReference type="EMBL" id="GGE87196.1"/>
    </source>
</evidence>
<feature type="transmembrane region" description="Helical" evidence="6">
    <location>
        <begin position="177"/>
        <end position="195"/>
    </location>
</feature>
<feature type="transmembrane region" description="Helical" evidence="6">
    <location>
        <begin position="332"/>
        <end position="352"/>
    </location>
</feature>
<feature type="transmembrane region" description="Helical" evidence="6">
    <location>
        <begin position="119"/>
        <end position="141"/>
    </location>
</feature>
<evidence type="ECO:0000313" key="8">
    <source>
        <dbReference type="Proteomes" id="UP000650994"/>
    </source>
</evidence>
<keyword evidence="4 6" id="KW-1133">Transmembrane helix</keyword>
<protein>
    <recommendedName>
        <fullName evidence="9">Membrane protein involved in the export of O-antigen and teichoic acid</fullName>
    </recommendedName>
</protein>
<name>A0ABQ1TAP0_9FLAO</name>
<feature type="transmembrane region" description="Helical" evidence="6">
    <location>
        <begin position="364"/>
        <end position="384"/>
    </location>
</feature>
<evidence type="ECO:0000256" key="6">
    <source>
        <dbReference type="SAM" id="Phobius"/>
    </source>
</evidence>
<evidence type="ECO:0008006" key="9">
    <source>
        <dbReference type="Google" id="ProtNLM"/>
    </source>
</evidence>
<evidence type="ECO:0000256" key="4">
    <source>
        <dbReference type="ARBA" id="ARBA00022989"/>
    </source>
</evidence>
<evidence type="ECO:0000256" key="3">
    <source>
        <dbReference type="ARBA" id="ARBA00022692"/>
    </source>
</evidence>
<feature type="transmembrane region" description="Helical" evidence="6">
    <location>
        <begin position="153"/>
        <end position="171"/>
    </location>
</feature>
<dbReference type="Proteomes" id="UP000650994">
    <property type="component" value="Unassembled WGS sequence"/>
</dbReference>
<sequence>MNNFTLFLKDFFKNKGLMVFSSMLIEKLVGLINVIFVVRMISEKDYGTITLIASLFGVLITMNGFGTIQGLLRYGSLEKEAKDKTILANFIFKEGLKRHLLLMLLFVFCSIFYELKYENIWVIIVFFLIRMLGVYFYSFILSYYRIQYQNNKFSIISIFINCFGVLISIFLTYYTGTMGYLISLAITPWLALFFYKKEIYLPMSLPSLDFEIKEFWNYCLNSSFTYLFSETLFMIDVFLIGYFLNEEAVANYKVAIILPMNLMFIPLIFIQTDLPKIISNSSNKSYLKFYIHNYYKIFIPLTIIILIIGYFIKDWILQFVFGNEYQENGWIFFIILFSVCCNMCLRNLYGNLLSAIGYVKQNTIISIISIILMVLLSLITIPFFGIIGLAISLALTFISMGICSAFIFRSYLMKI</sequence>
<keyword evidence="5 6" id="KW-0472">Membrane</keyword>
<comment type="subcellular location">
    <subcellularLocation>
        <location evidence="1">Cell membrane</location>
        <topology evidence="1">Multi-pass membrane protein</topology>
    </subcellularLocation>
</comment>
<feature type="transmembrane region" description="Helical" evidence="6">
    <location>
        <begin position="390"/>
        <end position="412"/>
    </location>
</feature>
<reference evidence="8" key="1">
    <citation type="journal article" date="2019" name="Int. J. Syst. Evol. Microbiol.">
        <title>The Global Catalogue of Microorganisms (GCM) 10K type strain sequencing project: providing services to taxonomists for standard genome sequencing and annotation.</title>
        <authorList>
            <consortium name="The Broad Institute Genomics Platform"/>
            <consortium name="The Broad Institute Genome Sequencing Center for Infectious Disease"/>
            <person name="Wu L."/>
            <person name="Ma J."/>
        </authorList>
    </citation>
    <scope>NUCLEOTIDE SEQUENCE [LARGE SCALE GENOMIC DNA]</scope>
    <source>
        <strain evidence="8">CGMCC 1.12707</strain>
    </source>
</reference>
<accession>A0ABQ1TAP0</accession>
<keyword evidence="3 6" id="KW-0812">Transmembrane</keyword>
<proteinExistence type="predicted"/>
<keyword evidence="2" id="KW-1003">Cell membrane</keyword>
<gene>
    <name evidence="7" type="ORF">GCM10010984_01220</name>
</gene>
<dbReference type="PANTHER" id="PTHR30250">
    <property type="entry name" value="PST FAMILY PREDICTED COLANIC ACID TRANSPORTER"/>
    <property type="match status" value="1"/>
</dbReference>
<dbReference type="PANTHER" id="PTHR30250:SF11">
    <property type="entry name" value="O-ANTIGEN TRANSPORTER-RELATED"/>
    <property type="match status" value="1"/>
</dbReference>
<feature type="transmembrane region" description="Helical" evidence="6">
    <location>
        <begin position="16"/>
        <end position="37"/>
    </location>
</feature>
<dbReference type="EMBL" id="BMFL01000001">
    <property type="protein sequence ID" value="GGE87196.1"/>
    <property type="molecule type" value="Genomic_DNA"/>
</dbReference>
<evidence type="ECO:0000256" key="2">
    <source>
        <dbReference type="ARBA" id="ARBA00022475"/>
    </source>
</evidence>
<evidence type="ECO:0000256" key="1">
    <source>
        <dbReference type="ARBA" id="ARBA00004651"/>
    </source>
</evidence>
<dbReference type="InterPro" id="IPR050833">
    <property type="entry name" value="Poly_Biosynth_Transport"/>
</dbReference>
<dbReference type="RefSeq" id="WP_072932322.1">
    <property type="nucleotide sequence ID" value="NZ_BMFL01000001.1"/>
</dbReference>
<feature type="transmembrane region" description="Helical" evidence="6">
    <location>
        <begin position="215"/>
        <end position="244"/>
    </location>
</feature>
<feature type="transmembrane region" description="Helical" evidence="6">
    <location>
        <begin position="250"/>
        <end position="272"/>
    </location>
</feature>
<feature type="transmembrane region" description="Helical" evidence="6">
    <location>
        <begin position="293"/>
        <end position="312"/>
    </location>
</feature>
<keyword evidence="8" id="KW-1185">Reference proteome</keyword>
<dbReference type="Pfam" id="PF01943">
    <property type="entry name" value="Polysacc_synt"/>
    <property type="match status" value="1"/>
</dbReference>
<comment type="caution">
    <text evidence="7">The sequence shown here is derived from an EMBL/GenBank/DDBJ whole genome shotgun (WGS) entry which is preliminary data.</text>
</comment>
<feature type="transmembrane region" description="Helical" evidence="6">
    <location>
        <begin position="49"/>
        <end position="74"/>
    </location>
</feature>